<feature type="region of interest" description="Disordered" evidence="1">
    <location>
        <begin position="36"/>
        <end position="132"/>
    </location>
</feature>
<dbReference type="EMBL" id="BAAAZA010000059">
    <property type="protein sequence ID" value="GAA3905307.1"/>
    <property type="molecule type" value="Genomic_DNA"/>
</dbReference>
<sequence>MERPGYAGPAGAEAHVVGSATRGTRGSAQACCPIVTAGRGLWPPPPIASAATRKENRRLGPESEKPAQAEPAQADPPTKNTIGKKTTDQNTSPVRPSVRNARRRETDDAARTQAGSGQSAPRPARPEEPSAGARLLPSIGLQHPELLLAGPALRDQGQVVTAMLETGWSPEQVRRIVTSRPLPDRIRTSVEAIVAARLHAANAYPPPADYPDAAPAWTARPSQAHLADHRPVREALAYRALAECAGCGLPGCAPGENLCPACLGWPLCRACTGPTPRRAHRDSDGRCTTCATASTRQPEGTSA</sequence>
<keyword evidence="3" id="KW-1185">Reference proteome</keyword>
<feature type="compositionally biased region" description="Polar residues" evidence="1">
    <location>
        <begin position="289"/>
        <end position="303"/>
    </location>
</feature>
<evidence type="ECO:0000256" key="1">
    <source>
        <dbReference type="SAM" id="MobiDB-lite"/>
    </source>
</evidence>
<evidence type="ECO:0000313" key="3">
    <source>
        <dbReference type="Proteomes" id="UP001501563"/>
    </source>
</evidence>
<organism evidence="2 3">
    <name type="scientific">Streptomyces lannensis</name>
    <dbReference type="NCBI Taxonomy" id="766498"/>
    <lineage>
        <taxon>Bacteria</taxon>
        <taxon>Bacillati</taxon>
        <taxon>Actinomycetota</taxon>
        <taxon>Actinomycetes</taxon>
        <taxon>Kitasatosporales</taxon>
        <taxon>Streptomycetaceae</taxon>
        <taxon>Streptomyces</taxon>
    </lineage>
</organism>
<dbReference type="Proteomes" id="UP001501563">
    <property type="component" value="Unassembled WGS sequence"/>
</dbReference>
<feature type="region of interest" description="Disordered" evidence="1">
    <location>
        <begin position="275"/>
        <end position="303"/>
    </location>
</feature>
<proteinExistence type="predicted"/>
<feature type="compositionally biased region" description="Basic and acidic residues" evidence="1">
    <location>
        <begin position="52"/>
        <end position="67"/>
    </location>
</feature>
<feature type="compositionally biased region" description="Polar residues" evidence="1">
    <location>
        <begin position="78"/>
        <end position="94"/>
    </location>
</feature>
<gene>
    <name evidence="2" type="ORF">GCM10022207_88340</name>
</gene>
<name>A0ABP7LN71_9ACTN</name>
<comment type="caution">
    <text evidence="2">The sequence shown here is derived from an EMBL/GenBank/DDBJ whole genome shotgun (WGS) entry which is preliminary data.</text>
</comment>
<accession>A0ABP7LN71</accession>
<evidence type="ECO:0000313" key="2">
    <source>
        <dbReference type="EMBL" id="GAA3905307.1"/>
    </source>
</evidence>
<protein>
    <submittedName>
        <fullName evidence="2">Uncharacterized protein</fullName>
    </submittedName>
</protein>
<feature type="compositionally biased region" description="Low complexity" evidence="1">
    <location>
        <begin position="68"/>
        <end position="77"/>
    </location>
</feature>
<reference evidence="3" key="1">
    <citation type="journal article" date="2019" name="Int. J. Syst. Evol. Microbiol.">
        <title>The Global Catalogue of Microorganisms (GCM) 10K type strain sequencing project: providing services to taxonomists for standard genome sequencing and annotation.</title>
        <authorList>
            <consortium name="The Broad Institute Genomics Platform"/>
            <consortium name="The Broad Institute Genome Sequencing Center for Infectious Disease"/>
            <person name="Wu L."/>
            <person name="Ma J."/>
        </authorList>
    </citation>
    <scope>NUCLEOTIDE SEQUENCE [LARGE SCALE GENOMIC DNA]</scope>
    <source>
        <strain evidence="3">JCM 16578</strain>
    </source>
</reference>
<feature type="compositionally biased region" description="Low complexity" evidence="1">
    <location>
        <begin position="111"/>
        <end position="122"/>
    </location>
</feature>